<dbReference type="EMBL" id="KE524905">
    <property type="protein sequence ID" value="KFB38194.1"/>
    <property type="molecule type" value="Genomic_DNA"/>
</dbReference>
<accession>A0A084VJQ0</accession>
<name>A0A084VJQ0_ANOSI</name>
<dbReference type="AlphaFoldDB" id="A0A084VJQ0"/>
<evidence type="ECO:0000313" key="4">
    <source>
        <dbReference type="Proteomes" id="UP000030765"/>
    </source>
</evidence>
<dbReference type="PANTHER" id="PTHR20875">
    <property type="entry name" value="EF-HAND CALCIUM-BINDING DOMAIN-CONTAINING PROTEIN 6-RELATED"/>
    <property type="match status" value="1"/>
</dbReference>
<reference evidence="3" key="2">
    <citation type="submission" date="2020-05" db="UniProtKB">
        <authorList>
            <consortium name="EnsemblMetazoa"/>
        </authorList>
    </citation>
    <scope>IDENTIFICATION</scope>
</reference>
<reference evidence="2 4" key="1">
    <citation type="journal article" date="2014" name="BMC Genomics">
        <title>Genome sequence of Anopheles sinensis provides insight into genetics basis of mosquito competence for malaria parasites.</title>
        <authorList>
            <person name="Zhou D."/>
            <person name="Zhang D."/>
            <person name="Ding G."/>
            <person name="Shi L."/>
            <person name="Hou Q."/>
            <person name="Ye Y."/>
            <person name="Xu Y."/>
            <person name="Zhou H."/>
            <person name="Xiong C."/>
            <person name="Li S."/>
            <person name="Yu J."/>
            <person name="Hong S."/>
            <person name="Yu X."/>
            <person name="Zou P."/>
            <person name="Chen C."/>
            <person name="Chang X."/>
            <person name="Wang W."/>
            <person name="Lv Y."/>
            <person name="Sun Y."/>
            <person name="Ma L."/>
            <person name="Shen B."/>
            <person name="Zhu C."/>
        </authorList>
    </citation>
    <scope>NUCLEOTIDE SEQUENCE [LARGE SCALE GENOMIC DNA]</scope>
</reference>
<dbReference type="STRING" id="74873.A0A084VJQ0"/>
<dbReference type="OrthoDB" id="272072at2759"/>
<dbReference type="PANTHER" id="PTHR20875:SF0">
    <property type="entry name" value="GH12158P"/>
    <property type="match status" value="1"/>
</dbReference>
<dbReference type="InterPro" id="IPR011992">
    <property type="entry name" value="EF-hand-dom_pair"/>
</dbReference>
<feature type="coiled-coil region" evidence="1">
    <location>
        <begin position="389"/>
        <end position="416"/>
    </location>
</feature>
<gene>
    <name evidence="2" type="ORF">ZHAS_00005524</name>
</gene>
<sequence>MDMKLPCGSRSDYDQLLAVWKICEKVRALVPKDLRLQFQREDVCHSGTIPVYKFANILHCHAAQPLSKEEICKLTHYFSVTNERTSYDQFCDVLFPDNKDTESCTSVLGNGSSDRLSVFEHRKLSLMLMSIARALRYRDHVLLPYFEDYAIVTNSGTECTFAYAIRVLSYLGVTLARGDKELLAKRFTSDGHMFDFRAFVAEIDQLFRYLDRHEGALDRVNDDSAVPPKTIQTHMAPIHRPEVGTVSLDDIVGARSAFHPCLERSRQEYDLEELILRIQRHLWEGRIEVKSCFQQYDVLRCGWIPKSTFIRCLDMIGLSPLHRLPLSEREIKKLCERYCDPKDQKKIYWTLFVNEVNRTFTEASLEKGPFKQVERPLTAMAALVPPGKQELAADVLKQAEKLVDSLKEKIKRDRILIEPVFKDFDTHRNGHVSFSQARKAFSMCAITLKEQETFLLDKVYGDSLGFHYGLFFKDICIAAKSSGEQEQLYRKLKETINQEPAAPEPTSSERDIVLVLAKVKAQVVHRCLRLVSFMQGFDPLNHHRITDVQFCRGLSTAGLQLTPNEMQLLCEFFKTPLCETIDYLRFCNTIAEVDFQPFLEKAPLLVPCRHLPPHESGKHVLNFEERTIASKVLQKLARHADIVSNIGSVLKDFDPQNVGHVSRNRLLRALATRDLHTRISSREFEVLCKYFAVEVGYRQEVNYRALLHALDYLYANRFIHPF</sequence>
<dbReference type="SUPFAM" id="SSF47473">
    <property type="entry name" value="EF-hand"/>
    <property type="match status" value="3"/>
</dbReference>
<keyword evidence="4" id="KW-1185">Reference proteome</keyword>
<dbReference type="EMBL" id="ATLV01013846">
    <property type="status" value="NOT_ANNOTATED_CDS"/>
    <property type="molecule type" value="Genomic_DNA"/>
</dbReference>
<dbReference type="Gene3D" id="1.10.238.10">
    <property type="entry name" value="EF-hand"/>
    <property type="match status" value="1"/>
</dbReference>
<dbReference type="InterPro" id="IPR052603">
    <property type="entry name" value="EFCB6"/>
</dbReference>
<evidence type="ECO:0000313" key="2">
    <source>
        <dbReference type="EMBL" id="KFB38194.1"/>
    </source>
</evidence>
<dbReference type="Proteomes" id="UP000030765">
    <property type="component" value="Unassembled WGS sequence"/>
</dbReference>
<dbReference type="OMA" id="CVRYRDF"/>
<keyword evidence="1" id="KW-0175">Coiled coil</keyword>
<proteinExistence type="predicted"/>
<dbReference type="VEuPathDB" id="VectorBase:ASIC005524"/>
<evidence type="ECO:0000313" key="3">
    <source>
        <dbReference type="EnsemblMetazoa" id="ASIC005524-PA"/>
    </source>
</evidence>
<protein>
    <submittedName>
        <fullName evidence="2">AGAP002365-PA-like protein</fullName>
    </submittedName>
</protein>
<dbReference type="EnsemblMetazoa" id="ASIC005524-RA">
    <property type="protein sequence ID" value="ASIC005524-PA"/>
    <property type="gene ID" value="ASIC005524"/>
</dbReference>
<organism evidence="2">
    <name type="scientific">Anopheles sinensis</name>
    <name type="common">Mosquito</name>
    <dbReference type="NCBI Taxonomy" id="74873"/>
    <lineage>
        <taxon>Eukaryota</taxon>
        <taxon>Metazoa</taxon>
        <taxon>Ecdysozoa</taxon>
        <taxon>Arthropoda</taxon>
        <taxon>Hexapoda</taxon>
        <taxon>Insecta</taxon>
        <taxon>Pterygota</taxon>
        <taxon>Neoptera</taxon>
        <taxon>Endopterygota</taxon>
        <taxon>Diptera</taxon>
        <taxon>Nematocera</taxon>
        <taxon>Culicoidea</taxon>
        <taxon>Culicidae</taxon>
        <taxon>Anophelinae</taxon>
        <taxon>Anopheles</taxon>
    </lineage>
</organism>
<dbReference type="VEuPathDB" id="VectorBase:ASIS016804"/>
<evidence type="ECO:0000256" key="1">
    <source>
        <dbReference type="SAM" id="Coils"/>
    </source>
</evidence>